<organism evidence="1 2">
    <name type="scientific">Dendrolimus kikuchii</name>
    <dbReference type="NCBI Taxonomy" id="765133"/>
    <lineage>
        <taxon>Eukaryota</taxon>
        <taxon>Metazoa</taxon>
        <taxon>Ecdysozoa</taxon>
        <taxon>Arthropoda</taxon>
        <taxon>Hexapoda</taxon>
        <taxon>Insecta</taxon>
        <taxon>Pterygota</taxon>
        <taxon>Neoptera</taxon>
        <taxon>Endopterygota</taxon>
        <taxon>Lepidoptera</taxon>
        <taxon>Glossata</taxon>
        <taxon>Ditrysia</taxon>
        <taxon>Bombycoidea</taxon>
        <taxon>Lasiocampidae</taxon>
        <taxon>Dendrolimus</taxon>
    </lineage>
</organism>
<dbReference type="EMBL" id="CM034392">
    <property type="protein sequence ID" value="KAJ0180697.1"/>
    <property type="molecule type" value="Genomic_DNA"/>
</dbReference>
<evidence type="ECO:0000313" key="2">
    <source>
        <dbReference type="Proteomes" id="UP000824533"/>
    </source>
</evidence>
<comment type="caution">
    <text evidence="1">The sequence shown here is derived from an EMBL/GenBank/DDBJ whole genome shotgun (WGS) entry which is preliminary data.</text>
</comment>
<gene>
    <name evidence="1" type="ORF">K1T71_004101</name>
</gene>
<accession>A0ACC1DBA8</accession>
<dbReference type="Proteomes" id="UP000824533">
    <property type="component" value="Linkage Group LG06"/>
</dbReference>
<name>A0ACC1DBA8_9NEOP</name>
<proteinExistence type="predicted"/>
<protein>
    <submittedName>
        <fullName evidence="1">Uncharacterized protein</fullName>
    </submittedName>
</protein>
<keyword evidence="2" id="KW-1185">Reference proteome</keyword>
<reference evidence="1 2" key="1">
    <citation type="journal article" date="2021" name="Front. Genet.">
        <title>Chromosome-Level Genome Assembly Reveals Significant Gene Expansion in the Toll and IMD Signaling Pathways of Dendrolimus kikuchii.</title>
        <authorList>
            <person name="Zhou J."/>
            <person name="Wu P."/>
            <person name="Xiong Z."/>
            <person name="Liu N."/>
            <person name="Zhao N."/>
            <person name="Ji M."/>
            <person name="Qiu Y."/>
            <person name="Yang B."/>
        </authorList>
    </citation>
    <scope>NUCLEOTIDE SEQUENCE [LARGE SCALE GENOMIC DNA]</scope>
    <source>
        <strain evidence="1">Ann1</strain>
    </source>
</reference>
<evidence type="ECO:0000313" key="1">
    <source>
        <dbReference type="EMBL" id="KAJ0180697.1"/>
    </source>
</evidence>
<sequence>MMGLTPLPDMELYWSNDPFYNNSEISRIMPVKRFKKITENLPMIMELNNVFQQETVYSSTQSIDECMVKFKGRSSLKQYMLKKSIKCGFKVWARCDSKTGYLYQFEVYTGKGANMEDEGLGYNVVSKLCADLPEDTLLAFDIFLQAAICWMTYFFSVGTVRTNRKDLPDILMKSQPKHLKLEKNKFAAITAKPITAIKWLDTRDVTVLTTAHHPTDAIFVKRTQKDGINK</sequence>